<dbReference type="InterPro" id="IPR040184">
    <property type="entry name" value="Mcm10"/>
</dbReference>
<evidence type="ECO:0000313" key="4">
    <source>
        <dbReference type="EMBL" id="KZT02785.1"/>
    </source>
</evidence>
<accession>A0A165CGW3</accession>
<dbReference type="PANTHER" id="PTHR13454">
    <property type="entry name" value="PROTEIN MCM10 HOMOLOG"/>
    <property type="match status" value="1"/>
</dbReference>
<comment type="similarity">
    <text evidence="1">Belongs to the MCM10 family.</text>
</comment>
<dbReference type="InParanoid" id="A0A165CGW3"/>
<evidence type="ECO:0000256" key="1">
    <source>
        <dbReference type="ARBA" id="ARBA00009679"/>
    </source>
</evidence>
<name>A0A165CGW3_9APHY</name>
<feature type="compositionally biased region" description="Polar residues" evidence="2">
    <location>
        <begin position="27"/>
        <end position="36"/>
    </location>
</feature>
<evidence type="ECO:0000313" key="5">
    <source>
        <dbReference type="Proteomes" id="UP000076871"/>
    </source>
</evidence>
<feature type="region of interest" description="Disordered" evidence="2">
    <location>
        <begin position="26"/>
        <end position="159"/>
    </location>
</feature>
<dbReference type="GeneID" id="63827932"/>
<feature type="compositionally biased region" description="Basic and acidic residues" evidence="2">
    <location>
        <begin position="41"/>
        <end position="50"/>
    </location>
</feature>
<evidence type="ECO:0000256" key="2">
    <source>
        <dbReference type="SAM" id="MobiDB-lite"/>
    </source>
</evidence>
<keyword evidence="5" id="KW-1185">Reference proteome</keyword>
<dbReference type="OrthoDB" id="202825at2759"/>
<feature type="compositionally biased region" description="Basic and acidic residues" evidence="2">
    <location>
        <begin position="600"/>
        <end position="612"/>
    </location>
</feature>
<feature type="compositionally biased region" description="Polar residues" evidence="2">
    <location>
        <begin position="105"/>
        <end position="116"/>
    </location>
</feature>
<proteinExistence type="inferred from homology"/>
<feature type="compositionally biased region" description="Basic and acidic residues" evidence="2">
    <location>
        <begin position="632"/>
        <end position="643"/>
    </location>
</feature>
<feature type="region of interest" description="Disordered" evidence="2">
    <location>
        <begin position="464"/>
        <end position="488"/>
    </location>
</feature>
<dbReference type="STRING" id="1314785.A0A165CGW3"/>
<feature type="region of interest" description="Disordered" evidence="2">
    <location>
        <begin position="566"/>
        <end position="643"/>
    </location>
</feature>
<dbReference type="AlphaFoldDB" id="A0A165CGW3"/>
<protein>
    <recommendedName>
        <fullName evidence="3">Zinc finger Mcm10/DnaG-type domain-containing protein</fullName>
    </recommendedName>
</protein>
<gene>
    <name evidence="4" type="ORF">LAESUDRAFT_738494</name>
</gene>
<feature type="compositionally biased region" description="Basic and acidic residues" evidence="2">
    <location>
        <begin position="567"/>
        <end position="579"/>
    </location>
</feature>
<dbReference type="Proteomes" id="UP000076871">
    <property type="component" value="Unassembled WGS sequence"/>
</dbReference>
<dbReference type="Gene3D" id="2.40.50.140">
    <property type="entry name" value="Nucleic acid-binding proteins"/>
    <property type="match status" value="1"/>
</dbReference>
<sequence length="714" mass="78436">MESISSRKDLEQQQQAEIHKQIAILQAQLTKSSTSYPTRTPPERKERPESDVLVPASPSPKRKKSSHRTSYGERGSMSVRSMSQQSRSSQTLSSSQSSVARNATAPAQKQVPSTVLQKLAKAHSRKDTQLTPAAITRSTAFTEKPAPQDDTVPQSNAQQRDDRLALVEKLIPGPVEHKPPFDDPKFEKLEPCSGIRLSSRSISHEDFQDYLRGRYYLSPSKLYSVVRLLPDKQGYDVPVCGDWLTIAVVAERGQIKHTQAPVGIGREDKLEDEEAQDSVDNLLLNTDRTKQPRAGKSKQEPPRASGKKYVNLKLVDFGCRESASSESASKAIRGDAMLSLLLFESDSYDVITMKDGRKEKVYKGGSKGAFEKMSTLREGAVVALLNPRILKPFQRSSDAPHPTDNILALTPESIFSVAVIGYSQDLGMCTAIKRDGKPCGSWCDRRIADICEYHIQHAVERKRAARPEFSNGTSGMSTGAKRSKPAYDPARQWGLKPPDNDGATYVVSGHIVSGANDAKSLFISESLGRDAQAKASRRGSAKAADEALQKLLKRDREGTKALVTAREFGKRASKEEKGKAVPGKRKREIDENESGTTGMDGERGSADEEEPRKKRKTAYSAQMIKRLGFDPTAKDGRRAADDEVQSKLAVLAALQTSRRQIHLGPHPGKKNSCVQRPASSVHKSEPKVQERKVLGKVLDSSPAFVDLDSSDAEL</sequence>
<dbReference type="InterPro" id="IPR012340">
    <property type="entry name" value="NA-bd_OB-fold"/>
</dbReference>
<dbReference type="GO" id="GO:0006270">
    <property type="term" value="P:DNA replication initiation"/>
    <property type="evidence" value="ECO:0007669"/>
    <property type="project" value="InterPro"/>
</dbReference>
<feature type="region of interest" description="Disordered" evidence="2">
    <location>
        <begin position="266"/>
        <end position="305"/>
    </location>
</feature>
<dbReference type="EMBL" id="KV427649">
    <property type="protein sequence ID" value="KZT02785.1"/>
    <property type="molecule type" value="Genomic_DNA"/>
</dbReference>
<dbReference type="InterPro" id="IPR015408">
    <property type="entry name" value="Znf_Mcm10/DnaG"/>
</dbReference>
<evidence type="ECO:0000259" key="3">
    <source>
        <dbReference type="Pfam" id="PF09329"/>
    </source>
</evidence>
<dbReference type="GO" id="GO:0043596">
    <property type="term" value="C:nuclear replication fork"/>
    <property type="evidence" value="ECO:0007669"/>
    <property type="project" value="TreeGrafter"/>
</dbReference>
<dbReference type="PANTHER" id="PTHR13454:SF11">
    <property type="entry name" value="PROTEIN MCM10 HOMOLOG"/>
    <property type="match status" value="1"/>
</dbReference>
<dbReference type="Pfam" id="PF09329">
    <property type="entry name" value="zf-primase"/>
    <property type="match status" value="1"/>
</dbReference>
<feature type="region of interest" description="Disordered" evidence="2">
    <location>
        <begin position="659"/>
        <end position="694"/>
    </location>
</feature>
<feature type="compositionally biased region" description="Basic and acidic residues" evidence="2">
    <location>
        <begin position="682"/>
        <end position="693"/>
    </location>
</feature>
<dbReference type="GO" id="GO:0003688">
    <property type="term" value="F:DNA replication origin binding"/>
    <property type="evidence" value="ECO:0007669"/>
    <property type="project" value="TreeGrafter"/>
</dbReference>
<feature type="compositionally biased region" description="Low complexity" evidence="2">
    <location>
        <begin position="76"/>
        <end position="99"/>
    </location>
</feature>
<dbReference type="RefSeq" id="XP_040760525.1">
    <property type="nucleotide sequence ID" value="XM_040910903.1"/>
</dbReference>
<dbReference type="GO" id="GO:0003697">
    <property type="term" value="F:single-stranded DNA binding"/>
    <property type="evidence" value="ECO:0007669"/>
    <property type="project" value="InterPro"/>
</dbReference>
<reference evidence="4 5" key="1">
    <citation type="journal article" date="2016" name="Mol. Biol. Evol.">
        <title>Comparative Genomics of Early-Diverging Mushroom-Forming Fungi Provides Insights into the Origins of Lignocellulose Decay Capabilities.</title>
        <authorList>
            <person name="Nagy L.G."/>
            <person name="Riley R."/>
            <person name="Tritt A."/>
            <person name="Adam C."/>
            <person name="Daum C."/>
            <person name="Floudas D."/>
            <person name="Sun H."/>
            <person name="Yadav J.S."/>
            <person name="Pangilinan J."/>
            <person name="Larsson K.H."/>
            <person name="Matsuura K."/>
            <person name="Barry K."/>
            <person name="Labutti K."/>
            <person name="Kuo R."/>
            <person name="Ohm R.A."/>
            <person name="Bhattacharya S.S."/>
            <person name="Shirouzu T."/>
            <person name="Yoshinaga Y."/>
            <person name="Martin F.M."/>
            <person name="Grigoriev I.V."/>
            <person name="Hibbett D.S."/>
        </authorList>
    </citation>
    <scope>NUCLEOTIDE SEQUENCE [LARGE SCALE GENOMIC DNA]</scope>
    <source>
        <strain evidence="4 5">93-53</strain>
    </source>
</reference>
<feature type="domain" description="Zinc finger Mcm10/DnaG-type" evidence="3">
    <location>
        <begin position="421"/>
        <end position="466"/>
    </location>
</feature>
<organism evidence="4 5">
    <name type="scientific">Laetiporus sulphureus 93-53</name>
    <dbReference type="NCBI Taxonomy" id="1314785"/>
    <lineage>
        <taxon>Eukaryota</taxon>
        <taxon>Fungi</taxon>
        <taxon>Dikarya</taxon>
        <taxon>Basidiomycota</taxon>
        <taxon>Agaricomycotina</taxon>
        <taxon>Agaricomycetes</taxon>
        <taxon>Polyporales</taxon>
        <taxon>Laetiporus</taxon>
    </lineage>
</organism>